<keyword evidence="3" id="KW-0645">Protease</keyword>
<dbReference type="NCBIfam" id="TIGR01451">
    <property type="entry name" value="B_ant_repeat"/>
    <property type="match status" value="1"/>
</dbReference>
<dbReference type="STRING" id="118062.MCBB_0138"/>
<accession>A0A1D3KZL4</accession>
<organism evidence="3 4">
    <name type="scientific">Methanobacterium congolense</name>
    <dbReference type="NCBI Taxonomy" id="118062"/>
    <lineage>
        <taxon>Archaea</taxon>
        <taxon>Methanobacteriati</taxon>
        <taxon>Methanobacteriota</taxon>
        <taxon>Methanomada group</taxon>
        <taxon>Methanobacteria</taxon>
        <taxon>Methanobacteriales</taxon>
        <taxon>Methanobacteriaceae</taxon>
        <taxon>Methanobacterium</taxon>
    </lineage>
</organism>
<dbReference type="PANTHER" id="PTHR36842:SF1">
    <property type="entry name" value="PROTEIN TOLB"/>
    <property type="match status" value="1"/>
</dbReference>
<name>A0A1D3KZL4_9EURY</name>
<dbReference type="GO" id="GO:0006508">
    <property type="term" value="P:proteolysis"/>
    <property type="evidence" value="ECO:0007669"/>
    <property type="project" value="UniProtKB-KW"/>
</dbReference>
<keyword evidence="1" id="KW-1133">Transmembrane helix</keyword>
<evidence type="ECO:0000313" key="4">
    <source>
        <dbReference type="Proteomes" id="UP000094707"/>
    </source>
</evidence>
<evidence type="ECO:0000256" key="1">
    <source>
        <dbReference type="SAM" id="Phobius"/>
    </source>
</evidence>
<keyword evidence="3" id="KW-0378">Hydrolase</keyword>
<reference evidence="3 4" key="1">
    <citation type="submission" date="2016-08" db="EMBL/GenBank/DDBJ databases">
        <authorList>
            <person name="Seilhamer J.J."/>
        </authorList>
    </citation>
    <scope>NUCLEOTIDE SEQUENCE [LARGE SCALE GENOMIC DNA]</scope>
    <source>
        <strain evidence="3">Buetzberg</strain>
    </source>
</reference>
<dbReference type="Proteomes" id="UP000094707">
    <property type="component" value="Chromosome I"/>
</dbReference>
<dbReference type="Gene3D" id="2.60.40.1170">
    <property type="entry name" value="Mu homology domain, subdomain B"/>
    <property type="match status" value="1"/>
</dbReference>
<sequence>MKKHAIPIAVLLVVALALCGSASATDLSNTTNITQNNHVYINVSNDNGVKYNVDYDYYLNNATYSPGGSNGTYYIKAEGGGLNQLHICYSNDTSAMYGQVMVNNTTSGSYSGVFYITTTGGRGLNDDIILLLSVKGPISDNFNLTIFSSGYTWTIPVFGQTQPPLPTNPQYVVGAVNETFTKSDFRYGPQTQRPAPSGWQPLYSGQDTSDPSTAEYLMFIDLYVGNLKAGLAQAPIDNGAVKVEYTINNLYTNASFNAYAWTGASFQGTGINWCSPIINNMNPCVVTINYKPVTPVADFSADTTSGSSPLTVKFTDTSSNYPTSWLWDFGDGVTSTEQNPTHTYTKPGNYTVTLTASNLAGNNTVTKTSYITVLKSDVYVNIIPSNSNPQIGDTVTYKFKLGNNGPGIAKNVTFTYTIPEGLEYEGAIVDQGTVTYNTTTRTLTWNLGDVAVGDPNLWLQLKVLQAGNYNIQPTVTVGGTTLESNINSLQVNAASPSTETVNAATTTKTVPMKTTGMPIAGLVSALLMIGSGLAISRKK</sequence>
<dbReference type="PANTHER" id="PTHR36842">
    <property type="entry name" value="PROTEIN TOLB HOMOLOG"/>
    <property type="match status" value="1"/>
</dbReference>
<dbReference type="EC" id="3.4.21.50" evidence="3"/>
<dbReference type="InterPro" id="IPR000601">
    <property type="entry name" value="PKD_dom"/>
</dbReference>
<feature type="domain" description="PKD" evidence="2">
    <location>
        <begin position="295"/>
        <end position="378"/>
    </location>
</feature>
<dbReference type="PROSITE" id="PS50093">
    <property type="entry name" value="PKD"/>
    <property type="match status" value="1"/>
</dbReference>
<dbReference type="GO" id="GO:0008233">
    <property type="term" value="F:peptidase activity"/>
    <property type="evidence" value="ECO:0007669"/>
    <property type="project" value="UniProtKB-KW"/>
</dbReference>
<dbReference type="GeneID" id="77145695"/>
<evidence type="ECO:0000259" key="2">
    <source>
        <dbReference type="PROSITE" id="PS50093"/>
    </source>
</evidence>
<dbReference type="EMBL" id="LT607756">
    <property type="protein sequence ID" value="SCG84726.1"/>
    <property type="molecule type" value="Genomic_DNA"/>
</dbReference>
<keyword evidence="1" id="KW-0812">Transmembrane</keyword>
<dbReference type="InterPro" id="IPR013783">
    <property type="entry name" value="Ig-like_fold"/>
</dbReference>
<gene>
    <name evidence="3" type="ORF">MCBB_0138</name>
</gene>
<dbReference type="InterPro" id="IPR047589">
    <property type="entry name" value="DUF11_rpt"/>
</dbReference>
<dbReference type="SUPFAM" id="SSF49299">
    <property type="entry name" value="PKD domain"/>
    <property type="match status" value="1"/>
</dbReference>
<protein>
    <submittedName>
        <fullName evidence="3">Protease 1</fullName>
        <ecNumber evidence="3">3.4.21.50</ecNumber>
    </submittedName>
</protein>
<keyword evidence="1" id="KW-0472">Membrane</keyword>
<dbReference type="FunFam" id="2.60.40.10:FF:000270">
    <property type="entry name" value="Cell surface protein"/>
    <property type="match status" value="1"/>
</dbReference>
<proteinExistence type="predicted"/>
<dbReference type="InterPro" id="IPR001434">
    <property type="entry name" value="OmcB-like_DUF11"/>
</dbReference>
<dbReference type="SMART" id="SM00089">
    <property type="entry name" value="PKD"/>
    <property type="match status" value="1"/>
</dbReference>
<dbReference type="CDD" id="cd00146">
    <property type="entry name" value="PKD"/>
    <property type="match status" value="1"/>
</dbReference>
<dbReference type="RefSeq" id="WP_071905803.1">
    <property type="nucleotide sequence ID" value="NZ_LT607756.1"/>
</dbReference>
<dbReference type="KEGG" id="mcub:MCBB_0138"/>
<keyword evidence="4" id="KW-1185">Reference proteome</keyword>
<dbReference type="PATRIC" id="fig|129848.4.peg.144"/>
<dbReference type="Pfam" id="PF01345">
    <property type="entry name" value="DUF11"/>
    <property type="match status" value="1"/>
</dbReference>
<dbReference type="Pfam" id="PF18911">
    <property type="entry name" value="PKD_4"/>
    <property type="match status" value="1"/>
</dbReference>
<dbReference type="Gene3D" id="2.60.40.10">
    <property type="entry name" value="Immunoglobulins"/>
    <property type="match status" value="1"/>
</dbReference>
<evidence type="ECO:0000313" key="3">
    <source>
        <dbReference type="EMBL" id="SCG84726.1"/>
    </source>
</evidence>
<feature type="transmembrane region" description="Helical" evidence="1">
    <location>
        <begin position="516"/>
        <end position="535"/>
    </location>
</feature>
<dbReference type="InterPro" id="IPR022409">
    <property type="entry name" value="PKD/Chitinase_dom"/>
</dbReference>
<dbReference type="InterPro" id="IPR035986">
    <property type="entry name" value="PKD_dom_sf"/>
</dbReference>
<dbReference type="AlphaFoldDB" id="A0A1D3KZL4"/>